<dbReference type="Pfam" id="PF05816">
    <property type="entry name" value="TelA"/>
    <property type="match status" value="1"/>
</dbReference>
<evidence type="ECO:0000313" key="2">
    <source>
        <dbReference type="EMBL" id="ANY65315.1"/>
    </source>
</evidence>
<accession>A0A1B2DC97</accession>
<dbReference type="InterPro" id="IPR008863">
    <property type="entry name" value="Toxic_anion-R_TelA"/>
</dbReference>
<sequence length="368" mass="40324">MSIQTIQLKKEDEQKAVQEAAVIIQKVAQADTLSLDGLMDEMGKLGAKTQERAGATLKQLERPVATLMSGGSSQVSNLILSLRNECESLQQSKNVGFIGKLIRKSPVKNYVYKYQSVRTNIDAIVQGLRDGKDGLEESIVNMRTLKRSSLEEIYSLQEKIAMGNKLKELFETEIAKPENEQRKTYLERGLRKVVTRIQSMTEDILLFNQAVAATDIVNDNSDKLIDAVNNSIYKASNLITVSAMITLAIEDQLKIANAVESVNSTIEDQFKRNAELLKTSTEKSAELLKKPAMSLEAVNTAIADLITALDTSEKSNRDIIATCKTHTEKLAQINQSMSKRLGLDTGGQSQAAISSGAAGGNDIDRLLS</sequence>
<proteinExistence type="inferred from homology"/>
<evidence type="ECO:0000256" key="1">
    <source>
        <dbReference type="ARBA" id="ARBA00005541"/>
    </source>
</evidence>
<dbReference type="RefSeq" id="WP_099516714.1">
    <property type="nucleotide sequence ID" value="NZ_CP016808.1"/>
</dbReference>
<dbReference type="PANTHER" id="PTHR38432">
    <property type="entry name" value="TELA-LIKE PROTEIN SAOUHSC_01408"/>
    <property type="match status" value="1"/>
</dbReference>
<gene>
    <name evidence="2" type="ORF">BBD42_01580</name>
</gene>
<name>A0A1B2DC97_9BACL</name>
<dbReference type="EMBL" id="CP016808">
    <property type="protein sequence ID" value="ANY65315.1"/>
    <property type="molecule type" value="Genomic_DNA"/>
</dbReference>
<protein>
    <submittedName>
        <fullName evidence="2">Tellurium resistance protein</fullName>
    </submittedName>
</protein>
<dbReference type="PANTHER" id="PTHR38432:SF1">
    <property type="entry name" value="TELA-LIKE PROTEIN SAOUHSC_01408"/>
    <property type="match status" value="1"/>
</dbReference>
<comment type="similarity">
    <text evidence="1">Belongs to the TelA family.</text>
</comment>
<reference evidence="2" key="1">
    <citation type="submission" date="2016-08" db="EMBL/GenBank/DDBJ databases">
        <title>Complete Genome Seqeunce of Paenibacillus sp. BIHB 4019 from tea rhizoplane.</title>
        <authorList>
            <person name="Thakur R."/>
            <person name="Swarnkar M.K."/>
            <person name="Gulati A."/>
        </authorList>
    </citation>
    <scope>NUCLEOTIDE SEQUENCE [LARGE SCALE GENOMIC DNA]</scope>
    <source>
        <strain evidence="2">BIHB4019</strain>
    </source>
</reference>
<organism evidence="2">
    <name type="scientific">Paenibacillus sp. BIHB 4019</name>
    <dbReference type="NCBI Taxonomy" id="1870819"/>
    <lineage>
        <taxon>Bacteria</taxon>
        <taxon>Bacillati</taxon>
        <taxon>Bacillota</taxon>
        <taxon>Bacilli</taxon>
        <taxon>Bacillales</taxon>
        <taxon>Paenibacillaceae</taxon>
        <taxon>Paenibacillus</taxon>
    </lineage>
</organism>
<dbReference type="AlphaFoldDB" id="A0A1B2DC97"/>